<dbReference type="InterPro" id="IPR024445">
    <property type="entry name" value="Tnp_ISXO2-like"/>
</dbReference>
<evidence type="ECO:0000313" key="3">
    <source>
        <dbReference type="Proteomes" id="UP000010796"/>
    </source>
</evidence>
<dbReference type="STRING" id="926556.Echvi_4497"/>
<dbReference type="SMART" id="SM01126">
    <property type="entry name" value="DDE_Tnp_IS1595"/>
    <property type="match status" value="1"/>
</dbReference>
<evidence type="ECO:0000259" key="1">
    <source>
        <dbReference type="SMART" id="SM01126"/>
    </source>
</evidence>
<dbReference type="EMBL" id="CP003346">
    <property type="protein sequence ID" value="AGA80671.1"/>
    <property type="molecule type" value="Genomic_DNA"/>
</dbReference>
<evidence type="ECO:0000313" key="2">
    <source>
        <dbReference type="EMBL" id="AGA80671.1"/>
    </source>
</evidence>
<dbReference type="Proteomes" id="UP000010796">
    <property type="component" value="Chromosome"/>
</dbReference>
<accession>L0G6P4</accession>
<feature type="domain" description="ISXO2-like transposase" evidence="1">
    <location>
        <begin position="133"/>
        <end position="287"/>
    </location>
</feature>
<organism evidence="2 3">
    <name type="scientific">Echinicola vietnamensis (strain DSM 17526 / LMG 23754 / KMM 6221)</name>
    <dbReference type="NCBI Taxonomy" id="926556"/>
    <lineage>
        <taxon>Bacteria</taxon>
        <taxon>Pseudomonadati</taxon>
        <taxon>Bacteroidota</taxon>
        <taxon>Cytophagia</taxon>
        <taxon>Cytophagales</taxon>
        <taxon>Cyclobacteriaceae</taxon>
        <taxon>Echinicola</taxon>
    </lineage>
</organism>
<dbReference type="NCBIfam" id="NF033547">
    <property type="entry name" value="transpos_IS1595"/>
    <property type="match status" value="1"/>
</dbReference>
<dbReference type="eggNOG" id="COG3677">
    <property type="taxonomic scope" value="Bacteria"/>
</dbReference>
<proteinExistence type="predicted"/>
<dbReference type="PATRIC" id="fig|926556.3.peg.4750"/>
<dbReference type="Pfam" id="PF12762">
    <property type="entry name" value="DDE_Tnp_IS1595"/>
    <property type="match status" value="1"/>
</dbReference>
<reference evidence="3" key="1">
    <citation type="submission" date="2012-02" db="EMBL/GenBank/DDBJ databases">
        <title>The complete genome of Echinicola vietnamensis DSM 17526.</title>
        <authorList>
            <person name="Lucas S."/>
            <person name="Copeland A."/>
            <person name="Lapidus A."/>
            <person name="Glavina del Rio T."/>
            <person name="Dalin E."/>
            <person name="Tice H."/>
            <person name="Bruce D."/>
            <person name="Goodwin L."/>
            <person name="Pitluck S."/>
            <person name="Peters L."/>
            <person name="Ovchinnikova G."/>
            <person name="Teshima H."/>
            <person name="Kyrpides N."/>
            <person name="Mavromatis K."/>
            <person name="Ivanova N."/>
            <person name="Brettin T."/>
            <person name="Detter J.C."/>
            <person name="Han C."/>
            <person name="Larimer F."/>
            <person name="Land M."/>
            <person name="Hauser L."/>
            <person name="Markowitz V."/>
            <person name="Cheng J.-F."/>
            <person name="Hugenholtz P."/>
            <person name="Woyke T."/>
            <person name="Wu D."/>
            <person name="Brambilla E."/>
            <person name="Klenk H.-P."/>
            <person name="Eisen J.A."/>
        </authorList>
    </citation>
    <scope>NUCLEOTIDE SEQUENCE [LARGE SCALE GENOMIC DNA]</scope>
    <source>
        <strain evidence="3">DSM 17526 / LMG 23754 / KMM 6221</strain>
    </source>
</reference>
<name>L0G6P4_ECHVK</name>
<protein>
    <recommendedName>
        <fullName evidence="1">ISXO2-like transposase domain-containing protein</fullName>
    </recommendedName>
</protein>
<gene>
    <name evidence="2" type="ordered locus">Echvi_4497</name>
</gene>
<dbReference type="AlphaFoldDB" id="L0G6P4"/>
<dbReference type="HOGENOM" id="CLU_044348_1_1_10"/>
<dbReference type="KEGG" id="evi:Echvi_4497"/>
<sequence>MSRQTVLTMNIINFINRFPDESSCIEFVRQKRSQAGIVCKRCNCTRHYWLANKKAFQCTSCSFRTSIRSGTVMENSNLPIRTWLLAMTFITATKKGFSASELQRQLGMKRYEPVFRMYHKLRKVMGKRDDLYSLEDMVEYDEAFVGKATKKPHKLKRGRGSQKRSTVAVMAESTVLEDLETGKSDKSCRYFKMKKIKNLEAKTAQRLVKEFIDPNSVLQTDMNTTFSDLSNCIDVHVKEISGTEKGHFNLKRAHIAISNLKKHLQTYHMISERMMQNYLDEFCYKLNRRYFGQNLFDRLIIAAIYPYWHDCG</sequence>
<keyword evidence="3" id="KW-1185">Reference proteome</keyword>